<feature type="signal peptide" evidence="3">
    <location>
        <begin position="1"/>
        <end position="18"/>
    </location>
</feature>
<evidence type="ECO:0000313" key="4">
    <source>
        <dbReference type="EMBL" id="THC97560.1"/>
    </source>
</evidence>
<dbReference type="EMBL" id="SOSA01000071">
    <property type="protein sequence ID" value="THC97560.1"/>
    <property type="molecule type" value="Genomic_DNA"/>
</dbReference>
<dbReference type="InterPro" id="IPR023112">
    <property type="entry name" value="Antifungal-protein_dom_sf"/>
</dbReference>
<dbReference type="Gene3D" id="2.40.50.60">
    <property type="entry name" value="Antifungal protein domain"/>
    <property type="match status" value="1"/>
</dbReference>
<dbReference type="VEuPathDB" id="FungiDB:EYZ11_002983"/>
<evidence type="ECO:0000313" key="5">
    <source>
        <dbReference type="Proteomes" id="UP000308092"/>
    </source>
</evidence>
<keyword evidence="5" id="KW-1185">Reference proteome</keyword>
<comment type="caution">
    <text evidence="4">The sequence shown here is derived from an EMBL/GenBank/DDBJ whole genome shotgun (WGS) entry which is preliminary data.</text>
</comment>
<gene>
    <name evidence="4" type="ORF">EYZ11_002983</name>
</gene>
<organism evidence="4 5">
    <name type="scientific">Aspergillus tanneri</name>
    <dbReference type="NCBI Taxonomy" id="1220188"/>
    <lineage>
        <taxon>Eukaryota</taxon>
        <taxon>Fungi</taxon>
        <taxon>Dikarya</taxon>
        <taxon>Ascomycota</taxon>
        <taxon>Pezizomycotina</taxon>
        <taxon>Eurotiomycetes</taxon>
        <taxon>Eurotiomycetidae</taxon>
        <taxon>Eurotiales</taxon>
        <taxon>Aspergillaceae</taxon>
        <taxon>Aspergillus</taxon>
        <taxon>Aspergillus subgen. Circumdati</taxon>
    </lineage>
</organism>
<dbReference type="GO" id="GO:0031640">
    <property type="term" value="P:killing of cells of another organism"/>
    <property type="evidence" value="ECO:0007669"/>
    <property type="project" value="UniProtKB-KW"/>
</dbReference>
<proteinExistence type="predicted"/>
<sequence>MKVATLASLGFAFSAALGASTSPDNRESLTSNGLDVRNENKVEIEYPGYCNPDTNQCHYETQNGLKAICRCSSKKCTNNIENKSCYYEPYSKACVCQNVNGSG</sequence>
<feature type="chain" id="PRO_5020430973" description="Antifungal protein" evidence="3">
    <location>
        <begin position="19"/>
        <end position="103"/>
    </location>
</feature>
<keyword evidence="1" id="KW-0929">Antimicrobial</keyword>
<evidence type="ECO:0000256" key="1">
    <source>
        <dbReference type="ARBA" id="ARBA00022529"/>
    </source>
</evidence>
<keyword evidence="2" id="KW-0295">Fungicide</keyword>
<evidence type="ECO:0000256" key="2">
    <source>
        <dbReference type="ARBA" id="ARBA00022577"/>
    </source>
</evidence>
<dbReference type="GO" id="GO:0050832">
    <property type="term" value="P:defense response to fungus"/>
    <property type="evidence" value="ECO:0007669"/>
    <property type="project" value="UniProtKB-KW"/>
</dbReference>
<name>A0A4S3JQ44_9EURO</name>
<protein>
    <recommendedName>
        <fullName evidence="6">Antifungal protein</fullName>
    </recommendedName>
</protein>
<dbReference type="Proteomes" id="UP000308092">
    <property type="component" value="Unassembled WGS sequence"/>
</dbReference>
<accession>A0A4S3JQ44</accession>
<evidence type="ECO:0000256" key="3">
    <source>
        <dbReference type="SAM" id="SignalP"/>
    </source>
</evidence>
<dbReference type="SUPFAM" id="SSF57598">
    <property type="entry name" value="Antifungal protein (AGAFP)"/>
    <property type="match status" value="1"/>
</dbReference>
<reference evidence="4 5" key="1">
    <citation type="submission" date="2019-03" db="EMBL/GenBank/DDBJ databases">
        <title>The genome sequence of a newly discovered highly antifungal drug resistant Aspergillus species, Aspergillus tanneri NIH 1004.</title>
        <authorList>
            <person name="Mounaud S."/>
            <person name="Singh I."/>
            <person name="Joardar V."/>
            <person name="Pakala S."/>
            <person name="Pakala S."/>
            <person name="Venepally P."/>
            <person name="Hoover J."/>
            <person name="Nierman W."/>
            <person name="Chung J."/>
            <person name="Losada L."/>
        </authorList>
    </citation>
    <scope>NUCLEOTIDE SEQUENCE [LARGE SCALE GENOMIC DNA]</scope>
    <source>
        <strain evidence="4 5">NIH1004</strain>
    </source>
</reference>
<dbReference type="AlphaFoldDB" id="A0A4S3JQ44"/>
<evidence type="ECO:0008006" key="6">
    <source>
        <dbReference type="Google" id="ProtNLM"/>
    </source>
</evidence>
<keyword evidence="3" id="KW-0732">Signal</keyword>